<dbReference type="AlphaFoldDB" id="A0A327YC47"/>
<organism evidence="1 2">
    <name type="scientific">Paranoxybacillus vitaminiphilus</name>
    <dbReference type="NCBI Taxonomy" id="581036"/>
    <lineage>
        <taxon>Bacteria</taxon>
        <taxon>Bacillati</taxon>
        <taxon>Bacillota</taxon>
        <taxon>Bacilli</taxon>
        <taxon>Bacillales</taxon>
        <taxon>Anoxybacillaceae</taxon>
        <taxon>Paranoxybacillus</taxon>
    </lineage>
</organism>
<reference evidence="1 2" key="1">
    <citation type="submission" date="2018-06" db="EMBL/GenBank/DDBJ databases">
        <title>Genomic Encyclopedia of Type Strains, Phase III (KMG-III): the genomes of soil and plant-associated and newly described type strains.</title>
        <authorList>
            <person name="Whitman W."/>
        </authorList>
    </citation>
    <scope>NUCLEOTIDE SEQUENCE [LARGE SCALE GENOMIC DNA]</scope>
    <source>
        <strain evidence="1 2">CGMCC 1.8979</strain>
    </source>
</reference>
<dbReference type="RefSeq" id="WP_111645546.1">
    <property type="nucleotide sequence ID" value="NZ_QLMH01000009.1"/>
</dbReference>
<dbReference type="Gene3D" id="3.90.1200.10">
    <property type="match status" value="1"/>
</dbReference>
<keyword evidence="1" id="KW-0167">Capsid protein</keyword>
<dbReference type="NCBIfam" id="TIGR02905">
    <property type="entry name" value="spore_yutH"/>
    <property type="match status" value="1"/>
</dbReference>
<evidence type="ECO:0000313" key="2">
    <source>
        <dbReference type="Proteomes" id="UP000248555"/>
    </source>
</evidence>
<dbReference type="PANTHER" id="PTHR39179">
    <property type="entry name" value="SPORE COAT PROTEIN I"/>
    <property type="match status" value="1"/>
</dbReference>
<name>A0A327YC47_9BACL</name>
<accession>A0A327YC47</accession>
<dbReference type="SUPFAM" id="SSF56112">
    <property type="entry name" value="Protein kinase-like (PK-like)"/>
    <property type="match status" value="1"/>
</dbReference>
<gene>
    <name evidence="1" type="ORF">B0I26_10969</name>
</gene>
<keyword evidence="2" id="KW-1185">Reference proteome</keyword>
<dbReference type="InterPro" id="IPR011009">
    <property type="entry name" value="Kinase-like_dom_sf"/>
</dbReference>
<dbReference type="EMBL" id="QLMH01000009">
    <property type="protein sequence ID" value="RAK18648.1"/>
    <property type="molecule type" value="Genomic_DNA"/>
</dbReference>
<sequence length="333" mass="40160">MQKQIYEKYGLRTDKIENVDGYDTFIIQNYLYFIVPAINITEGEMMELQQMSSYMLAKGDAAVASFVPTRAGTIIARIHEQPIVILRSHIQPYTRTINIGKELAKFHQRGRTYPYYVNYCKRIGQWKDLWGKRLDQMEMFWRSKVQMHPENEFERMFVDSFPYYLGLTENAIQYLVDTELDDEPYTVDCATICHQRFTERLWRQGAKLPTEWVYDHCSRDLAEWVRYFYHTNRLLTAEKMKSFFTEYQRITPLTTFSWRLIYSRLLFPLHYFECIEGYYLAREEEQKKMYEEKLSHLLNQSGEYEQFLGNFYDLVELPANRFSLPKMKWLSFS</sequence>
<comment type="caution">
    <text evidence="1">The sequence shown here is derived from an EMBL/GenBank/DDBJ whole genome shotgun (WGS) entry which is preliminary data.</text>
</comment>
<dbReference type="PANTHER" id="PTHR39179:SF2">
    <property type="entry name" value="ENDOSPORE COAT-ASSOCIATED PROTEIN YUTH"/>
    <property type="match status" value="1"/>
</dbReference>
<keyword evidence="1" id="KW-0946">Virion</keyword>
<proteinExistence type="predicted"/>
<evidence type="ECO:0000313" key="1">
    <source>
        <dbReference type="EMBL" id="RAK18648.1"/>
    </source>
</evidence>
<protein>
    <submittedName>
        <fullName evidence="1">Spore coat protein YutH</fullName>
    </submittedName>
</protein>
<dbReference type="InterPro" id="IPR047175">
    <property type="entry name" value="CotS-like"/>
</dbReference>
<dbReference type="OrthoDB" id="2986702at2"/>
<dbReference type="InterPro" id="IPR014254">
    <property type="entry name" value="Spore_coat_YutH"/>
</dbReference>
<dbReference type="Proteomes" id="UP000248555">
    <property type="component" value="Unassembled WGS sequence"/>
</dbReference>
<dbReference type="GO" id="GO:0042601">
    <property type="term" value="C:endospore-forming forespore"/>
    <property type="evidence" value="ECO:0007669"/>
    <property type="project" value="TreeGrafter"/>
</dbReference>